<dbReference type="Gene3D" id="3.90.320.10">
    <property type="match status" value="1"/>
</dbReference>
<name>A0ABR8ZDS9_9FLAO</name>
<gene>
    <name evidence="1" type="ORF">IC610_13260</name>
</gene>
<organism evidence="1 2">
    <name type="scientific">Chryseobacterium caseinilyticum</name>
    <dbReference type="NCBI Taxonomy" id="2771428"/>
    <lineage>
        <taxon>Bacteria</taxon>
        <taxon>Pseudomonadati</taxon>
        <taxon>Bacteroidota</taxon>
        <taxon>Flavobacteriia</taxon>
        <taxon>Flavobacteriales</taxon>
        <taxon>Weeksellaceae</taxon>
        <taxon>Chryseobacterium group</taxon>
        <taxon>Chryseobacterium</taxon>
    </lineage>
</organism>
<dbReference type="InterPro" id="IPR026350">
    <property type="entry name" value="GxxExxY"/>
</dbReference>
<comment type="caution">
    <text evidence="1">The sequence shown here is derived from an EMBL/GenBank/DDBJ whole genome shotgun (WGS) entry which is preliminary data.</text>
</comment>
<dbReference type="InterPro" id="IPR011604">
    <property type="entry name" value="PDDEXK-like_dom_sf"/>
</dbReference>
<accession>A0ABR8ZDS9</accession>
<dbReference type="Proteomes" id="UP000637299">
    <property type="component" value="Unassembled WGS sequence"/>
</dbReference>
<evidence type="ECO:0000313" key="1">
    <source>
        <dbReference type="EMBL" id="MBD8083382.1"/>
    </source>
</evidence>
<keyword evidence="2" id="KW-1185">Reference proteome</keyword>
<dbReference type="EMBL" id="JACYFS010000004">
    <property type="protein sequence ID" value="MBD8083382.1"/>
    <property type="molecule type" value="Genomic_DNA"/>
</dbReference>
<dbReference type="Pfam" id="PF13366">
    <property type="entry name" value="PDDEXK_3"/>
    <property type="match status" value="1"/>
</dbReference>
<reference evidence="1 2" key="1">
    <citation type="submission" date="2020-09" db="EMBL/GenBank/DDBJ databases">
        <title>Genome seq and assembly of Chryseobacterium sp.</title>
        <authorList>
            <person name="Chhetri G."/>
        </authorList>
    </citation>
    <scope>NUCLEOTIDE SEQUENCE [LARGE SCALE GENOMIC DNA]</scope>
    <source>
        <strain evidence="1 2">GCR10</strain>
    </source>
</reference>
<evidence type="ECO:0000313" key="2">
    <source>
        <dbReference type="Proteomes" id="UP000637299"/>
    </source>
</evidence>
<sequence>MKTENELTFLIRKSIFEVYNNLGPGLLESVYEKALMIELQLQGLNVKCQVPVSVYYKNIDLNLGFRADIIVEEKVIVEIKSVEELSPFHHKQLLNYLKLTKLHLGILVNFNTHQINHNIVRMINGYL</sequence>
<protein>
    <submittedName>
        <fullName evidence="1">GxxExxY protein</fullName>
    </submittedName>
</protein>
<proteinExistence type="predicted"/>
<dbReference type="RefSeq" id="WP_191737304.1">
    <property type="nucleotide sequence ID" value="NZ_JACYFS010000004.1"/>
</dbReference>
<dbReference type="NCBIfam" id="TIGR04256">
    <property type="entry name" value="GxxExxY"/>
    <property type="match status" value="1"/>
</dbReference>